<dbReference type="Proteomes" id="UP001165289">
    <property type="component" value="Unassembled WGS sequence"/>
</dbReference>
<dbReference type="GO" id="GO:0061630">
    <property type="term" value="F:ubiquitin protein ligase activity"/>
    <property type="evidence" value="ECO:0007669"/>
    <property type="project" value="TreeGrafter"/>
</dbReference>
<dbReference type="AlphaFoldDB" id="A0AAV7K0I1"/>
<protein>
    <submittedName>
        <fullName evidence="1">6-bladed beta-propeller</fullName>
    </submittedName>
</protein>
<organism evidence="1 2">
    <name type="scientific">Oopsacas minuta</name>
    <dbReference type="NCBI Taxonomy" id="111878"/>
    <lineage>
        <taxon>Eukaryota</taxon>
        <taxon>Metazoa</taxon>
        <taxon>Porifera</taxon>
        <taxon>Hexactinellida</taxon>
        <taxon>Hexasterophora</taxon>
        <taxon>Lyssacinosida</taxon>
        <taxon>Leucopsacidae</taxon>
        <taxon>Oopsacas</taxon>
    </lineage>
</organism>
<dbReference type="EMBL" id="JAKMXF010000222">
    <property type="protein sequence ID" value="KAI6654249.1"/>
    <property type="molecule type" value="Genomic_DNA"/>
</dbReference>
<dbReference type="SUPFAM" id="SSF101898">
    <property type="entry name" value="NHL repeat"/>
    <property type="match status" value="1"/>
</dbReference>
<evidence type="ECO:0000313" key="1">
    <source>
        <dbReference type="EMBL" id="KAI6654249.1"/>
    </source>
</evidence>
<dbReference type="GO" id="GO:0000209">
    <property type="term" value="P:protein polyubiquitination"/>
    <property type="evidence" value="ECO:0007669"/>
    <property type="project" value="TreeGrafter"/>
</dbReference>
<name>A0AAV7K0I1_9METZ</name>
<dbReference type="PANTHER" id="PTHR24104:SF25">
    <property type="entry name" value="PROTEIN LIN-41"/>
    <property type="match status" value="1"/>
</dbReference>
<evidence type="ECO:0000313" key="2">
    <source>
        <dbReference type="Proteomes" id="UP001165289"/>
    </source>
</evidence>
<comment type="caution">
    <text evidence="1">The sequence shown here is derived from an EMBL/GenBank/DDBJ whole genome shotgun (WGS) entry which is preliminary data.</text>
</comment>
<dbReference type="GO" id="GO:0043161">
    <property type="term" value="P:proteasome-mediated ubiquitin-dependent protein catabolic process"/>
    <property type="evidence" value="ECO:0007669"/>
    <property type="project" value="TreeGrafter"/>
</dbReference>
<dbReference type="Gene3D" id="2.120.10.30">
    <property type="entry name" value="TolB, C-terminal domain"/>
    <property type="match status" value="1"/>
</dbReference>
<dbReference type="PANTHER" id="PTHR24104">
    <property type="entry name" value="E3 UBIQUITIN-PROTEIN LIGASE NHLRC1-RELATED"/>
    <property type="match status" value="1"/>
</dbReference>
<dbReference type="InterPro" id="IPR050952">
    <property type="entry name" value="TRIM-NHL_E3_ligases"/>
</dbReference>
<dbReference type="GO" id="GO:0008270">
    <property type="term" value="F:zinc ion binding"/>
    <property type="evidence" value="ECO:0007669"/>
    <property type="project" value="UniProtKB-KW"/>
</dbReference>
<keyword evidence="2" id="KW-1185">Reference proteome</keyword>
<accession>A0AAV7K0I1</accession>
<proteinExistence type="predicted"/>
<gene>
    <name evidence="1" type="ORF">LOD99_648</name>
</gene>
<dbReference type="InterPro" id="IPR011042">
    <property type="entry name" value="6-blade_b-propeller_TolB-like"/>
</dbReference>
<reference evidence="1 2" key="1">
    <citation type="journal article" date="2023" name="BMC Biol.">
        <title>The compact genome of the sponge Oopsacas minuta (Hexactinellida) is lacking key metazoan core genes.</title>
        <authorList>
            <person name="Santini S."/>
            <person name="Schenkelaars Q."/>
            <person name="Jourda C."/>
            <person name="Duchesne M."/>
            <person name="Belahbib H."/>
            <person name="Rocher C."/>
            <person name="Selva M."/>
            <person name="Riesgo A."/>
            <person name="Vervoort M."/>
            <person name="Leys S.P."/>
            <person name="Kodjabachian L."/>
            <person name="Le Bivic A."/>
            <person name="Borchiellini C."/>
            <person name="Claverie J.M."/>
            <person name="Renard E."/>
        </authorList>
    </citation>
    <scope>NUCLEOTIDE SEQUENCE [LARGE SCALE GENOMIC DNA]</scope>
    <source>
        <strain evidence="1">SPO-2</strain>
    </source>
</reference>
<sequence>MAKIPNIEHLKPILKSNKNTESLAGPRGIIQDYESELIYIADAGSDVIRVFTPSLEPVLKFGDSKILSTPAGVCIVNGVLFVCNWGLHTVAIFSLDGEEITQMKEVTTSNGLSRFTQPIGITYDKHKDEVYICDYGGNMVKRFNDVQHIFAMINKPFDVKLTDEFVIIVTGETVCLHFYNKEGDMIKSIVSSNQGNESDIGNPSFFGIDDKNTIWLSDYRRHCICQISMDGKILRRIGGKKPSRGNTELFSYPTGLLLEKNGCLISACVRTDDQIQLFDIKHFR</sequence>